<name>A0AAU7X9P0_9HYPH</name>
<keyword evidence="1" id="KW-0472">Membrane</keyword>
<organism evidence="2">
    <name type="scientific">Methyloraptor flagellatus</name>
    <dbReference type="NCBI Taxonomy" id="3162530"/>
    <lineage>
        <taxon>Bacteria</taxon>
        <taxon>Pseudomonadati</taxon>
        <taxon>Pseudomonadota</taxon>
        <taxon>Alphaproteobacteria</taxon>
        <taxon>Hyphomicrobiales</taxon>
        <taxon>Ancalomicrobiaceae</taxon>
        <taxon>Methyloraptor</taxon>
    </lineage>
</organism>
<reference evidence="2" key="1">
    <citation type="submission" date="2024-06" db="EMBL/GenBank/DDBJ databases">
        <title>Methylostella associata gen. nov., sp. nov., a novel Ancalomicrobiaceae-affiliated facultatively methylotrophic bacteria that feed on methanotrophs of the genus Methylococcus.</title>
        <authorList>
            <person name="Saltykova V."/>
            <person name="Danilova O.V."/>
            <person name="Oshkin I.Y."/>
            <person name="Belova S.E."/>
            <person name="Pimenov N.V."/>
            <person name="Dedysh S.N."/>
        </authorList>
    </citation>
    <scope>NUCLEOTIDE SEQUENCE</scope>
    <source>
        <strain evidence="2">S20</strain>
    </source>
</reference>
<feature type="transmembrane region" description="Helical" evidence="1">
    <location>
        <begin position="131"/>
        <end position="150"/>
    </location>
</feature>
<feature type="transmembrane region" description="Helical" evidence="1">
    <location>
        <begin position="57"/>
        <end position="76"/>
    </location>
</feature>
<feature type="transmembrane region" description="Helical" evidence="1">
    <location>
        <begin position="237"/>
        <end position="265"/>
    </location>
</feature>
<accession>A0AAU7X9P0</accession>
<feature type="transmembrane region" description="Helical" evidence="1">
    <location>
        <begin position="334"/>
        <end position="356"/>
    </location>
</feature>
<dbReference type="EMBL" id="CP158568">
    <property type="protein sequence ID" value="XBY43378.1"/>
    <property type="molecule type" value="Genomic_DNA"/>
</dbReference>
<gene>
    <name evidence="2" type="ORF">ABS361_14915</name>
</gene>
<dbReference type="GO" id="GO:0016757">
    <property type="term" value="F:glycosyltransferase activity"/>
    <property type="evidence" value="ECO:0007669"/>
    <property type="project" value="UniProtKB-KW"/>
</dbReference>
<dbReference type="RefSeq" id="WP_407048477.1">
    <property type="nucleotide sequence ID" value="NZ_CP158568.1"/>
</dbReference>
<dbReference type="KEGG" id="mflg:ABS361_14915"/>
<keyword evidence="1" id="KW-1133">Transmembrane helix</keyword>
<feature type="transmembrane region" description="Helical" evidence="1">
    <location>
        <begin position="271"/>
        <end position="289"/>
    </location>
</feature>
<protein>
    <submittedName>
        <fullName evidence="2">UDP-phosphate alpha N-acetylglucosaminyltransferase</fullName>
    </submittedName>
</protein>
<keyword evidence="2" id="KW-0808">Transferase</keyword>
<dbReference type="AlphaFoldDB" id="A0AAU7X9P0"/>
<keyword evidence="1" id="KW-0812">Transmembrane</keyword>
<feature type="transmembrane region" description="Helical" evidence="1">
    <location>
        <begin position="205"/>
        <end position="225"/>
    </location>
</feature>
<keyword evidence="2" id="KW-0328">Glycosyltransferase</keyword>
<feature type="transmembrane region" description="Helical" evidence="1">
    <location>
        <begin position="301"/>
        <end position="322"/>
    </location>
</feature>
<evidence type="ECO:0000313" key="2">
    <source>
        <dbReference type="EMBL" id="XBY43378.1"/>
    </source>
</evidence>
<evidence type="ECO:0000256" key="1">
    <source>
        <dbReference type="SAM" id="Phobius"/>
    </source>
</evidence>
<feature type="transmembrane region" description="Helical" evidence="1">
    <location>
        <begin position="27"/>
        <end position="45"/>
    </location>
</feature>
<feature type="transmembrane region" description="Helical" evidence="1">
    <location>
        <begin position="82"/>
        <end position="101"/>
    </location>
</feature>
<sequence length="438" mass="47728">MSATFDGVASVRPTIGLALSARTRGRLLTLVLIGALVFNLGLCFANTNVLRVNDTMVMLAELLLIATALGVVAVAPGLWLPLVMLLFLSYMALILSLRPALDLKPIRDFLIPIVFYAAGRRSPDIALTDRVAWLCGLIVLGFGLFEYFFLDVYTKYFNVIQYYIARGTVVPTGNTSTTSTLFASGTRPDARNILPFLGPHRVSSVFLEPVSAGNFGAILYMWALFRAGMRRRWQTMAFGIAAIILSDSRFGAYACGAATGLHLFARGFPRFLWFALPFAVLLALAYHGFTSEAVRWDDNLVGRLWWTAHLVTSLDGAAVFGISPNKPFLSDSGYAYTLNDIGIVGFLAVWALFIFLPERNRDAWSFKMQTATYICLLLLVSDSPYSIKTAALLWFMVGSADGAAPGPDGRIARAAAGRSAASRFRLSAGSAPVRRRAA</sequence>
<proteinExistence type="predicted"/>